<gene>
    <name evidence="4" type="ORF">D2962_13130</name>
</gene>
<dbReference type="KEGG" id="bacg:D2962_13130"/>
<dbReference type="PANTHER" id="PTHR11709">
    <property type="entry name" value="MULTI-COPPER OXIDASE"/>
    <property type="match status" value="1"/>
</dbReference>
<evidence type="ECO:0000256" key="1">
    <source>
        <dbReference type="ARBA" id="ARBA00022723"/>
    </source>
</evidence>
<accession>A0A3G2R798</accession>
<evidence type="ECO:0000256" key="3">
    <source>
        <dbReference type="ARBA" id="ARBA00023008"/>
    </source>
</evidence>
<name>A0A3G2R798_9FIRM</name>
<evidence type="ECO:0000313" key="4">
    <source>
        <dbReference type="EMBL" id="AYO31414.1"/>
    </source>
</evidence>
<dbReference type="RefSeq" id="WP_122015234.1">
    <property type="nucleotide sequence ID" value="NZ_CP033169.1"/>
</dbReference>
<dbReference type="PANTHER" id="PTHR11709:SF394">
    <property type="entry name" value="FI03373P-RELATED"/>
    <property type="match status" value="1"/>
</dbReference>
<dbReference type="InterPro" id="IPR045087">
    <property type="entry name" value="Cu-oxidase_fam"/>
</dbReference>
<organism evidence="4 5">
    <name type="scientific">Biomaibacter acetigenes</name>
    <dbReference type="NCBI Taxonomy" id="2316383"/>
    <lineage>
        <taxon>Bacteria</taxon>
        <taxon>Bacillati</taxon>
        <taxon>Bacillota</taxon>
        <taxon>Clostridia</taxon>
        <taxon>Thermosediminibacterales</taxon>
        <taxon>Tepidanaerobacteraceae</taxon>
        <taxon>Biomaibacter</taxon>
    </lineage>
</organism>
<evidence type="ECO:0000313" key="5">
    <source>
        <dbReference type="Proteomes" id="UP000280960"/>
    </source>
</evidence>
<dbReference type="AlphaFoldDB" id="A0A3G2R798"/>
<reference evidence="4 5" key="1">
    <citation type="submission" date="2018-10" db="EMBL/GenBank/DDBJ databases">
        <authorList>
            <person name="Zhang X."/>
        </authorList>
    </citation>
    <scope>NUCLEOTIDE SEQUENCE [LARGE SCALE GENOMIC DNA]</scope>
    <source>
        <strain evidence="4 5">SK-G1</strain>
    </source>
</reference>
<keyword evidence="2" id="KW-0560">Oxidoreductase</keyword>
<evidence type="ECO:0000256" key="2">
    <source>
        <dbReference type="ARBA" id="ARBA00023002"/>
    </source>
</evidence>
<keyword evidence="1" id="KW-0479">Metal-binding</keyword>
<dbReference type="Proteomes" id="UP000280960">
    <property type="component" value="Chromosome"/>
</dbReference>
<sequence length="336" mass="37343">MATLFFSLWVKRGTVTLNNQNIPFWGLATLATGPRLPGPTIKAKVNDNIRIRLSNSFLNIKQIGEPVGLMFPGIEGVMVEEWPAGNSRPVQPQYINGELVAFTDYVDRGSIFLPKGLIYKFQAKKPGIYLYESGVKSEKQIQMGVYGIIVIKPVGYNMPGHSNYKTAYGAGTNSNYDVEKVLVMGEIDTTMHENVVPEKNYNMLDFKPNNWILNGRVYPHTIDSDNNSSQPYGSRINCRVNDRVLLRIANAGYEAHTFYFGGLTGRIIAEDSYPLVSADSDLSYEKNGITLAPGQTADVIIIPTARGEYILYDRDYNHIVNEESFPGGMMTSMVAG</sequence>
<dbReference type="GO" id="GO:0016491">
    <property type="term" value="F:oxidoreductase activity"/>
    <property type="evidence" value="ECO:0007669"/>
    <property type="project" value="UniProtKB-KW"/>
</dbReference>
<dbReference type="EMBL" id="CP033169">
    <property type="protein sequence ID" value="AYO31414.1"/>
    <property type="molecule type" value="Genomic_DNA"/>
</dbReference>
<dbReference type="Gene3D" id="2.60.40.420">
    <property type="entry name" value="Cupredoxins - blue copper proteins"/>
    <property type="match status" value="1"/>
</dbReference>
<dbReference type="GO" id="GO:0046872">
    <property type="term" value="F:metal ion binding"/>
    <property type="evidence" value="ECO:0007669"/>
    <property type="project" value="UniProtKB-KW"/>
</dbReference>
<proteinExistence type="predicted"/>
<keyword evidence="3" id="KW-0186">Copper</keyword>
<dbReference type="InterPro" id="IPR008972">
    <property type="entry name" value="Cupredoxin"/>
</dbReference>
<dbReference type="SUPFAM" id="SSF49503">
    <property type="entry name" value="Cupredoxins"/>
    <property type="match status" value="2"/>
</dbReference>
<keyword evidence="5" id="KW-1185">Reference proteome</keyword>
<protein>
    <submittedName>
        <fullName evidence="4">Ferroxidase</fullName>
    </submittedName>
</protein>